<name>A0AAD8EL62_DIPPU</name>
<keyword evidence="7" id="KW-1185">Reference proteome</keyword>
<dbReference type="InterPro" id="IPR055170">
    <property type="entry name" value="GFO_IDH_MocA-like_dom"/>
</dbReference>
<dbReference type="InterPro" id="IPR036291">
    <property type="entry name" value="NAD(P)-bd_dom_sf"/>
</dbReference>
<dbReference type="PANTHER" id="PTHR42840:SF3">
    <property type="entry name" value="BINDING ROSSMANN FOLD OXIDOREDUCTASE, PUTATIVE (AFU_ORTHOLOGUE AFUA_2G10240)-RELATED"/>
    <property type="match status" value="1"/>
</dbReference>
<proteinExistence type="inferred from homology"/>
<comment type="caution">
    <text evidence="6">The sequence shown here is derived from an EMBL/GenBank/DDBJ whole genome shotgun (WGS) entry which is preliminary data.</text>
</comment>
<protein>
    <recommendedName>
        <fullName evidence="8">Oxidoreductase YrbE</fullName>
    </recommendedName>
</protein>
<dbReference type="GO" id="GO:0006740">
    <property type="term" value="P:NADPH regeneration"/>
    <property type="evidence" value="ECO:0007669"/>
    <property type="project" value="TreeGrafter"/>
</dbReference>
<evidence type="ECO:0000259" key="5">
    <source>
        <dbReference type="Pfam" id="PF22725"/>
    </source>
</evidence>
<dbReference type="SUPFAM" id="SSF55347">
    <property type="entry name" value="Glyceraldehyde-3-phosphate dehydrogenase-like, C-terminal domain"/>
    <property type="match status" value="1"/>
</dbReference>
<feature type="domain" description="Gfo/Idh/MocA-like oxidoreductase N-terminal" evidence="4">
    <location>
        <begin position="88"/>
        <end position="208"/>
    </location>
</feature>
<evidence type="ECO:0000313" key="6">
    <source>
        <dbReference type="EMBL" id="KAJ9594221.1"/>
    </source>
</evidence>
<evidence type="ECO:0000256" key="1">
    <source>
        <dbReference type="ARBA" id="ARBA00010928"/>
    </source>
</evidence>
<dbReference type="PANTHER" id="PTHR42840">
    <property type="entry name" value="NAD(P)-BINDING ROSSMANN-FOLD SUPERFAMILY PROTEIN-RELATED"/>
    <property type="match status" value="1"/>
</dbReference>
<dbReference type="Pfam" id="PF22725">
    <property type="entry name" value="GFO_IDH_MocA_C3"/>
    <property type="match status" value="1"/>
</dbReference>
<evidence type="ECO:0000259" key="4">
    <source>
        <dbReference type="Pfam" id="PF01408"/>
    </source>
</evidence>
<dbReference type="SUPFAM" id="SSF51735">
    <property type="entry name" value="NAD(P)-binding Rossmann-fold domains"/>
    <property type="match status" value="1"/>
</dbReference>
<dbReference type="Gene3D" id="3.30.360.10">
    <property type="entry name" value="Dihydrodipicolinate Reductase, domain 2"/>
    <property type="match status" value="1"/>
</dbReference>
<dbReference type="GO" id="GO:0000166">
    <property type="term" value="F:nucleotide binding"/>
    <property type="evidence" value="ECO:0007669"/>
    <property type="project" value="InterPro"/>
</dbReference>
<feature type="compositionally biased region" description="Basic and acidic residues" evidence="3">
    <location>
        <begin position="1"/>
        <end position="21"/>
    </location>
</feature>
<evidence type="ECO:0000256" key="2">
    <source>
        <dbReference type="ARBA" id="ARBA00023002"/>
    </source>
</evidence>
<reference evidence="6" key="1">
    <citation type="journal article" date="2023" name="IScience">
        <title>Live-bearing cockroach genome reveals convergent evolutionary mechanisms linked to viviparity in insects and beyond.</title>
        <authorList>
            <person name="Fouks B."/>
            <person name="Harrison M.C."/>
            <person name="Mikhailova A.A."/>
            <person name="Marchal E."/>
            <person name="English S."/>
            <person name="Carruthers M."/>
            <person name="Jennings E.C."/>
            <person name="Chiamaka E.L."/>
            <person name="Frigard R.A."/>
            <person name="Pippel M."/>
            <person name="Attardo G.M."/>
            <person name="Benoit J.B."/>
            <person name="Bornberg-Bauer E."/>
            <person name="Tobe S.S."/>
        </authorList>
    </citation>
    <scope>NUCLEOTIDE SEQUENCE</scope>
    <source>
        <strain evidence="6">Stay&amp;Tobe</strain>
    </source>
</reference>
<evidence type="ECO:0008006" key="8">
    <source>
        <dbReference type="Google" id="ProtNLM"/>
    </source>
</evidence>
<accession>A0AAD8EL62</accession>
<dbReference type="EMBL" id="JASPKZ010003064">
    <property type="protein sequence ID" value="KAJ9594221.1"/>
    <property type="molecule type" value="Genomic_DNA"/>
</dbReference>
<dbReference type="GO" id="GO:0016491">
    <property type="term" value="F:oxidoreductase activity"/>
    <property type="evidence" value="ECO:0007669"/>
    <property type="project" value="UniProtKB-KW"/>
</dbReference>
<dbReference type="Proteomes" id="UP001233999">
    <property type="component" value="Unassembled WGS sequence"/>
</dbReference>
<sequence>MKSDKRLDDERIGEEEGREISHAAAMPSLEISRSVPHHDSCRMATLKFKGPSPYQQKRPKPSDTDLEYAKFLKDFSLQFEGTTEPVPMALFGVGRIGTVHLSGLARNPRVELLYIVDEVCDKFDDIKRYWKLENTQFLSGKESDKVFKDPRVQAVLIATPTSTHQDLITRALAHGKYVFSEKPIAESKEGAINCYKQAKQAGKVLFSAFNRRFDPAFCNIKQRVRAGEVGHVHTIKACSRDVQLPSIEYLRTSSGAFHDTAVHDIDMICWMLGEYPIRVSAQGSAMAPEIAELGDYDTIFITLKFPSGTLGLIEISRHSSHGNDQRVEVFGPKGMLICANERPMSGIESHIGSEGANYIPTYYSFPSRYRHAYLAEKEHFLDIVQGKAKPAIMGHETLAVTKIATACEQSAKEGKFVDLTWGPEDLPPE</sequence>
<dbReference type="Pfam" id="PF01408">
    <property type="entry name" value="GFO_IDH_MocA"/>
    <property type="match status" value="1"/>
</dbReference>
<dbReference type="Gene3D" id="3.40.50.720">
    <property type="entry name" value="NAD(P)-binding Rossmann-like Domain"/>
    <property type="match status" value="1"/>
</dbReference>
<dbReference type="AlphaFoldDB" id="A0AAD8EL62"/>
<gene>
    <name evidence="6" type="ORF">L9F63_014381</name>
</gene>
<organism evidence="6 7">
    <name type="scientific">Diploptera punctata</name>
    <name type="common">Pacific beetle cockroach</name>
    <dbReference type="NCBI Taxonomy" id="6984"/>
    <lineage>
        <taxon>Eukaryota</taxon>
        <taxon>Metazoa</taxon>
        <taxon>Ecdysozoa</taxon>
        <taxon>Arthropoda</taxon>
        <taxon>Hexapoda</taxon>
        <taxon>Insecta</taxon>
        <taxon>Pterygota</taxon>
        <taxon>Neoptera</taxon>
        <taxon>Polyneoptera</taxon>
        <taxon>Dictyoptera</taxon>
        <taxon>Blattodea</taxon>
        <taxon>Blaberoidea</taxon>
        <taxon>Blaberidae</taxon>
        <taxon>Diplopterinae</taxon>
        <taxon>Diploptera</taxon>
    </lineage>
</organism>
<evidence type="ECO:0000313" key="7">
    <source>
        <dbReference type="Proteomes" id="UP001233999"/>
    </source>
</evidence>
<feature type="domain" description="GFO/IDH/MocA-like oxidoreductase" evidence="5">
    <location>
        <begin position="219"/>
        <end position="336"/>
    </location>
</feature>
<comment type="similarity">
    <text evidence="1">Belongs to the Gfo/Idh/MocA family.</text>
</comment>
<keyword evidence="2" id="KW-0560">Oxidoreductase</keyword>
<feature type="region of interest" description="Disordered" evidence="3">
    <location>
        <begin position="1"/>
        <end position="31"/>
    </location>
</feature>
<dbReference type="InterPro" id="IPR000683">
    <property type="entry name" value="Gfo/Idh/MocA-like_OxRdtase_N"/>
</dbReference>
<dbReference type="GO" id="GO:0005737">
    <property type="term" value="C:cytoplasm"/>
    <property type="evidence" value="ECO:0007669"/>
    <property type="project" value="TreeGrafter"/>
</dbReference>
<evidence type="ECO:0000256" key="3">
    <source>
        <dbReference type="SAM" id="MobiDB-lite"/>
    </source>
</evidence>
<reference evidence="6" key="2">
    <citation type="submission" date="2023-05" db="EMBL/GenBank/DDBJ databases">
        <authorList>
            <person name="Fouks B."/>
        </authorList>
    </citation>
    <scope>NUCLEOTIDE SEQUENCE</scope>
    <source>
        <strain evidence="6">Stay&amp;Tobe</strain>
        <tissue evidence="6">Testes</tissue>
    </source>
</reference>